<organism evidence="1 2">
    <name type="scientific">Undibacterium oligocarboniphilum</name>
    <dbReference type="NCBI Taxonomy" id="666702"/>
    <lineage>
        <taxon>Bacteria</taxon>
        <taxon>Pseudomonadati</taxon>
        <taxon>Pseudomonadota</taxon>
        <taxon>Betaproteobacteria</taxon>
        <taxon>Burkholderiales</taxon>
        <taxon>Oxalobacteraceae</taxon>
        <taxon>Undibacterium</taxon>
    </lineage>
</organism>
<sequence>MNAAEFIEAQIIPSITTKFLTKIADDAFSNAYDSFDDTMNFSDLMEMFTNNVSQFFSEQLLISAFGFSEEEMEEFFGSSGGVPYAIDDLIEEINCE</sequence>
<name>A0A850QHH1_9BURK</name>
<protein>
    <submittedName>
        <fullName evidence="1">Uncharacterized protein</fullName>
    </submittedName>
</protein>
<reference evidence="1 2" key="1">
    <citation type="submission" date="2020-06" db="EMBL/GenBank/DDBJ databases">
        <authorList>
            <person name="Qiu C."/>
            <person name="Liu Z."/>
        </authorList>
    </citation>
    <scope>NUCLEOTIDE SEQUENCE [LARGE SCALE GENOMIC DNA]</scope>
    <source>
        <strain evidence="1 2">EM 1</strain>
    </source>
</reference>
<evidence type="ECO:0000313" key="1">
    <source>
        <dbReference type="EMBL" id="NVO76230.1"/>
    </source>
</evidence>
<dbReference type="RefSeq" id="WP_176801527.1">
    <property type="nucleotide sequence ID" value="NZ_JABXYJ010000001.1"/>
</dbReference>
<accession>A0A850QHH1</accession>
<evidence type="ECO:0000313" key="2">
    <source>
        <dbReference type="Proteomes" id="UP000588051"/>
    </source>
</evidence>
<dbReference type="EMBL" id="JABXYJ010000001">
    <property type="protein sequence ID" value="NVO76230.1"/>
    <property type="molecule type" value="Genomic_DNA"/>
</dbReference>
<gene>
    <name evidence="1" type="ORF">HV832_00105</name>
</gene>
<comment type="caution">
    <text evidence="1">The sequence shown here is derived from an EMBL/GenBank/DDBJ whole genome shotgun (WGS) entry which is preliminary data.</text>
</comment>
<dbReference type="Proteomes" id="UP000588051">
    <property type="component" value="Unassembled WGS sequence"/>
</dbReference>
<dbReference type="AlphaFoldDB" id="A0A850QHH1"/>
<keyword evidence="2" id="KW-1185">Reference proteome</keyword>
<proteinExistence type="predicted"/>